<dbReference type="EMBL" id="FNBK01000015">
    <property type="protein sequence ID" value="SDG11062.1"/>
    <property type="molecule type" value="Genomic_DNA"/>
</dbReference>
<comment type="similarity">
    <text evidence="1">Belongs to the small heat shock protein (HSP20) family.</text>
</comment>
<keyword evidence="4" id="KW-1185">Reference proteome</keyword>
<dbReference type="PROSITE" id="PS01031">
    <property type="entry name" value="SHSP"/>
    <property type="match status" value="1"/>
</dbReference>
<organism evidence="3 4">
    <name type="scientific">Halorientalis regularis</name>
    <dbReference type="NCBI Taxonomy" id="660518"/>
    <lineage>
        <taxon>Archaea</taxon>
        <taxon>Methanobacteriati</taxon>
        <taxon>Methanobacteriota</taxon>
        <taxon>Stenosarchaea group</taxon>
        <taxon>Halobacteria</taxon>
        <taxon>Halobacteriales</taxon>
        <taxon>Haloarculaceae</taxon>
        <taxon>Halorientalis</taxon>
    </lineage>
</organism>
<dbReference type="CDD" id="cd06464">
    <property type="entry name" value="ACD_sHsps-like"/>
    <property type="match status" value="1"/>
</dbReference>
<feature type="domain" description="SHSP" evidence="2">
    <location>
        <begin position="35"/>
        <end position="128"/>
    </location>
</feature>
<dbReference type="Proteomes" id="UP000199076">
    <property type="component" value="Unassembled WGS sequence"/>
</dbReference>
<dbReference type="InterPro" id="IPR002068">
    <property type="entry name" value="A-crystallin/Hsp20_dom"/>
</dbReference>
<evidence type="ECO:0000313" key="4">
    <source>
        <dbReference type="Proteomes" id="UP000199076"/>
    </source>
</evidence>
<dbReference type="STRING" id="660518.SAMN05216218_11565"/>
<reference evidence="4" key="1">
    <citation type="submission" date="2016-10" db="EMBL/GenBank/DDBJ databases">
        <authorList>
            <person name="Varghese N."/>
            <person name="Submissions S."/>
        </authorList>
    </citation>
    <scope>NUCLEOTIDE SEQUENCE [LARGE SCALE GENOMIC DNA]</scope>
    <source>
        <strain evidence="4">IBRC-M 10760</strain>
    </source>
</reference>
<dbReference type="InterPro" id="IPR008978">
    <property type="entry name" value="HSP20-like_chaperone"/>
</dbReference>
<protein>
    <submittedName>
        <fullName evidence="3">HSP20 family protein</fullName>
    </submittedName>
</protein>
<accession>A0A1G7RJY4</accession>
<dbReference type="SUPFAM" id="SSF49764">
    <property type="entry name" value="HSP20-like chaperones"/>
    <property type="match status" value="1"/>
</dbReference>
<dbReference type="Gene3D" id="2.60.40.790">
    <property type="match status" value="1"/>
</dbReference>
<dbReference type="RefSeq" id="WP_092694514.1">
    <property type="nucleotide sequence ID" value="NZ_FNBK01000015.1"/>
</dbReference>
<dbReference type="OrthoDB" id="26084at2157"/>
<evidence type="ECO:0000259" key="2">
    <source>
        <dbReference type="PROSITE" id="PS01031"/>
    </source>
</evidence>
<proteinExistence type="inferred from homology"/>
<dbReference type="InterPro" id="IPR040612">
    <property type="entry name" value="ArsA_HSP20-like"/>
</dbReference>
<dbReference type="Pfam" id="PF17886">
    <property type="entry name" value="ArsA_HSP20"/>
    <property type="match status" value="1"/>
</dbReference>
<evidence type="ECO:0000313" key="3">
    <source>
        <dbReference type="EMBL" id="SDG11062.1"/>
    </source>
</evidence>
<evidence type="ECO:0000256" key="1">
    <source>
        <dbReference type="PROSITE-ProRule" id="PRU00285"/>
    </source>
</evidence>
<sequence length="128" mass="14175">MNNDRDDHDPIDDILREIERVMNEMMGDDVHIDRSGSAGFGSDLHLDVFEADDQLRVVADLPGVEKDAIDLRCDGDVLTVAAASDRRDYEERIRLPATVDEHSASATYNNGVLEVTFDRAGDSADIDL</sequence>
<name>A0A1G7RJY4_9EURY</name>
<dbReference type="AlphaFoldDB" id="A0A1G7RJY4"/>
<gene>
    <name evidence="3" type="ORF">SAMN05216218_11565</name>
</gene>